<name>A0A2A9PC96_OPHUN</name>
<evidence type="ECO:0000313" key="3">
    <source>
        <dbReference type="Proteomes" id="UP000037136"/>
    </source>
</evidence>
<protein>
    <recommendedName>
        <fullName evidence="1">DUF218 domain-containing protein</fullName>
    </recommendedName>
</protein>
<dbReference type="InterPro" id="IPR003848">
    <property type="entry name" value="DUF218"/>
</dbReference>
<organism evidence="2 3">
    <name type="scientific">Ophiocordyceps unilateralis</name>
    <name type="common">Zombie-ant fungus</name>
    <name type="synonym">Torrubia unilateralis</name>
    <dbReference type="NCBI Taxonomy" id="268505"/>
    <lineage>
        <taxon>Eukaryota</taxon>
        <taxon>Fungi</taxon>
        <taxon>Dikarya</taxon>
        <taxon>Ascomycota</taxon>
        <taxon>Pezizomycotina</taxon>
        <taxon>Sordariomycetes</taxon>
        <taxon>Hypocreomycetidae</taxon>
        <taxon>Hypocreales</taxon>
        <taxon>Ophiocordycipitaceae</taxon>
        <taxon>Ophiocordyceps</taxon>
    </lineage>
</organism>
<evidence type="ECO:0000313" key="2">
    <source>
        <dbReference type="EMBL" id="PFH59039.1"/>
    </source>
</evidence>
<dbReference type="Proteomes" id="UP000037136">
    <property type="component" value="Unassembled WGS sequence"/>
</dbReference>
<dbReference type="PANTHER" id="PTHR28110:SF1">
    <property type="entry name" value="TRANSMEMBRANE PROTEIN"/>
    <property type="match status" value="1"/>
</dbReference>
<dbReference type="PANTHER" id="PTHR28110">
    <property type="entry name" value="TRANSMEMBRANE PROTEIN"/>
    <property type="match status" value="1"/>
</dbReference>
<reference evidence="2 3" key="2">
    <citation type="journal article" date="2017" name="Sci. Rep.">
        <title>Ant-infecting Ophiocordyceps genomes reveal a high diversity of potential behavioral manipulation genes and a possible major role for enterotoxins.</title>
        <authorList>
            <person name="de Bekker C."/>
            <person name="Ohm R.A."/>
            <person name="Evans H.C."/>
            <person name="Brachmann A."/>
            <person name="Hughes D.P."/>
        </authorList>
    </citation>
    <scope>NUCLEOTIDE SEQUENCE [LARGE SCALE GENOMIC DNA]</scope>
    <source>
        <strain evidence="2 3">SC16a</strain>
    </source>
</reference>
<dbReference type="OrthoDB" id="4347at2759"/>
<comment type="caution">
    <text evidence="2">The sequence shown here is derived from an EMBL/GenBank/DDBJ whole genome shotgun (WGS) entry which is preliminary data.</text>
</comment>
<dbReference type="Pfam" id="PF02698">
    <property type="entry name" value="DUF218"/>
    <property type="match status" value="1"/>
</dbReference>
<dbReference type="EMBL" id="LAZP02000232">
    <property type="protein sequence ID" value="PFH59039.1"/>
    <property type="molecule type" value="Genomic_DNA"/>
</dbReference>
<gene>
    <name evidence="2" type="ORF">XA68_12898</name>
</gene>
<evidence type="ECO:0000259" key="1">
    <source>
        <dbReference type="Pfam" id="PF02698"/>
    </source>
</evidence>
<dbReference type="STRING" id="268505.A0A2A9PC96"/>
<dbReference type="GO" id="GO:0005737">
    <property type="term" value="C:cytoplasm"/>
    <property type="evidence" value="ECO:0007669"/>
    <property type="project" value="TreeGrafter"/>
</dbReference>
<dbReference type="AlphaFoldDB" id="A0A2A9PC96"/>
<dbReference type="InterPro" id="IPR055323">
    <property type="entry name" value="C57A10.07/YOR238W"/>
</dbReference>
<dbReference type="CDD" id="cd06259">
    <property type="entry name" value="YdcF-like"/>
    <property type="match status" value="1"/>
</dbReference>
<sequence length="237" mass="26124">MPPSHLIIVCCHGIWLGGPSSGSDESEWLLAAFQRGETATFVAHAEAGVRCLRDDEDAVLVFSGGPTRPETNLSEAKSYANLMQTTDPSIPILLEERALDSYHNILFSLTLFHTNFQTWPTSVTIISHAFKQPRLEAHCAAIGLPRVQYIGIDPPTITKAHDDAVAEALHLWALDPHGRRLVLAAKRRQRNPWHVWQGVFPHAARHRGGLVTVGQGEEEMLVDEAPRPWASDTGSHA</sequence>
<accession>A0A2A9PC96</accession>
<keyword evidence="3" id="KW-1185">Reference proteome</keyword>
<feature type="domain" description="DUF218" evidence="1">
    <location>
        <begin position="38"/>
        <end position="147"/>
    </location>
</feature>
<reference evidence="2 3" key="1">
    <citation type="journal article" date="2015" name="BMC Genomics">
        <title>Gene expression during zombie ant biting behavior reflects the complexity underlying fungal parasitic behavioral manipulation.</title>
        <authorList>
            <person name="de Bekker C."/>
            <person name="Ohm R.A."/>
            <person name="Loreto R.G."/>
            <person name="Sebastian A."/>
            <person name="Albert I."/>
            <person name="Merrow M."/>
            <person name="Brachmann A."/>
            <person name="Hughes D.P."/>
        </authorList>
    </citation>
    <scope>NUCLEOTIDE SEQUENCE [LARGE SCALE GENOMIC DNA]</scope>
    <source>
        <strain evidence="2 3">SC16a</strain>
    </source>
</reference>
<proteinExistence type="predicted"/>